<keyword evidence="2" id="KW-0472">Membrane</keyword>
<dbReference type="OrthoDB" id="4065319at2759"/>
<dbReference type="Gene3D" id="3.40.630.30">
    <property type="match status" value="1"/>
</dbReference>
<dbReference type="InterPro" id="IPR016181">
    <property type="entry name" value="Acyl_CoA_acyltransferase"/>
</dbReference>
<name>A0A4U0XGN9_9PEZI</name>
<dbReference type="EMBL" id="NAJQ01000171">
    <property type="protein sequence ID" value="TKA76182.1"/>
    <property type="molecule type" value="Genomic_DNA"/>
</dbReference>
<dbReference type="Proteomes" id="UP000309340">
    <property type="component" value="Unassembled WGS sequence"/>
</dbReference>
<dbReference type="AlphaFoldDB" id="A0A4U0XGN9"/>
<gene>
    <name evidence="3" type="ORF">B0A55_03086</name>
</gene>
<feature type="transmembrane region" description="Helical" evidence="2">
    <location>
        <begin position="278"/>
        <end position="299"/>
    </location>
</feature>
<comment type="caution">
    <text evidence="3">The sequence shown here is derived from an EMBL/GenBank/DDBJ whole genome shotgun (WGS) entry which is preliminary data.</text>
</comment>
<dbReference type="InterPro" id="IPR051009">
    <property type="entry name" value="PRM"/>
</dbReference>
<keyword evidence="2" id="KW-1133">Transmembrane helix</keyword>
<organism evidence="3 4">
    <name type="scientific">Friedmanniomyces simplex</name>
    <dbReference type="NCBI Taxonomy" id="329884"/>
    <lineage>
        <taxon>Eukaryota</taxon>
        <taxon>Fungi</taxon>
        <taxon>Dikarya</taxon>
        <taxon>Ascomycota</taxon>
        <taxon>Pezizomycotina</taxon>
        <taxon>Dothideomycetes</taxon>
        <taxon>Dothideomycetidae</taxon>
        <taxon>Mycosphaerellales</taxon>
        <taxon>Teratosphaeriaceae</taxon>
        <taxon>Friedmanniomyces</taxon>
    </lineage>
</organism>
<feature type="region of interest" description="Disordered" evidence="1">
    <location>
        <begin position="431"/>
        <end position="506"/>
    </location>
</feature>
<evidence type="ECO:0000313" key="3">
    <source>
        <dbReference type="EMBL" id="TKA76182.1"/>
    </source>
</evidence>
<feature type="compositionally biased region" description="Basic and acidic residues" evidence="1">
    <location>
        <begin position="456"/>
        <end position="481"/>
    </location>
</feature>
<evidence type="ECO:0000256" key="2">
    <source>
        <dbReference type="SAM" id="Phobius"/>
    </source>
</evidence>
<keyword evidence="4" id="KW-1185">Reference proteome</keyword>
<proteinExistence type="predicted"/>
<dbReference type="SUPFAM" id="SSF55729">
    <property type="entry name" value="Acyl-CoA N-acyltransferases (Nat)"/>
    <property type="match status" value="1"/>
</dbReference>
<feature type="transmembrane region" description="Helical" evidence="2">
    <location>
        <begin position="148"/>
        <end position="166"/>
    </location>
</feature>
<keyword evidence="2" id="KW-0812">Transmembrane</keyword>
<evidence type="ECO:0000313" key="4">
    <source>
        <dbReference type="Proteomes" id="UP000309340"/>
    </source>
</evidence>
<dbReference type="PANTHER" id="PTHR36089:SF1">
    <property type="entry name" value="CHITIN SYNTHASE 3 COMPLEX PROTEIN CSI2-RELATED"/>
    <property type="match status" value="1"/>
</dbReference>
<dbReference type="PANTHER" id="PTHR36089">
    <property type="entry name" value="CHITIN SYNTHASE 3 COMPLEX PROTEIN CSI2-RELATED"/>
    <property type="match status" value="1"/>
</dbReference>
<evidence type="ECO:0000256" key="1">
    <source>
        <dbReference type="SAM" id="MobiDB-lite"/>
    </source>
</evidence>
<protein>
    <submittedName>
        <fullName evidence="3">Uncharacterized protein</fullName>
    </submittedName>
</protein>
<sequence>MKVNQHHALHTNEVLLLPYSAHHVPTYHAWMQDPSLQIATASEPLTLHEEYAMQRSWREDADKLTFIICLPLPRPLPLMADMRQPAAVVRVGADDAPERMVGDVNLFLSQATDDDEDDEDDDGEGSGVEGVIGEIELMIARKDLHRQGYGRAALLTFTGYIVFHWPTIYLEYKTVALLALGALPLAYAQLTSVPDLSTATQTTASSSASSATTATSDATTTSAATFLSSSGTATTSASVVHYISNIPTIAGAGIPTLVIPYTAAAPFMQKSKMPEGTVFIAVGACLAFLGACVLLWRGLVAWSINRSVKRSALASIRGSEKNSGWGGSSGYNPVHGNLYKDTNGSSMSLDALTSAGKPVKPHFRDHEIKRESTPPAGLFFSPTAQAGREVQNNRNSSYLPAGYYASPSAQAAGGAGATTIGGSLAPYARHSVAGISPPSSPGPPPTSKSSATYRATSRDGLRTQSRDGLRAQSRDGLRGQSRDGYGAGSARNSYLEGPRQGHSSALYAQPSSSSLMVGIGGNGYQSGENLAGSRAPSAYLEDLFENHGNGPRERF</sequence>
<accession>A0A4U0XGN9</accession>
<reference evidence="3 4" key="1">
    <citation type="submission" date="2017-03" db="EMBL/GenBank/DDBJ databases">
        <title>Genomes of endolithic fungi from Antarctica.</title>
        <authorList>
            <person name="Coleine C."/>
            <person name="Masonjones S."/>
            <person name="Stajich J.E."/>
        </authorList>
    </citation>
    <scope>NUCLEOTIDE SEQUENCE [LARGE SCALE GENOMIC DNA]</scope>
    <source>
        <strain evidence="3 4">CCFEE 5184</strain>
    </source>
</reference>
<dbReference type="GO" id="GO:0000324">
    <property type="term" value="C:fungal-type vacuole"/>
    <property type="evidence" value="ECO:0007669"/>
    <property type="project" value="TreeGrafter"/>
</dbReference>